<feature type="transmembrane region" description="Helical" evidence="9">
    <location>
        <begin position="64"/>
        <end position="85"/>
    </location>
</feature>
<comment type="function">
    <text evidence="9">Mediates sugar transport across membranes.</text>
</comment>
<name>A0AA36GET4_9BILA</name>
<evidence type="ECO:0000313" key="10">
    <source>
        <dbReference type="EMBL" id="CAJ0582621.1"/>
    </source>
</evidence>
<proteinExistence type="inferred from homology"/>
<feature type="transmembrane region" description="Helical" evidence="9">
    <location>
        <begin position="6"/>
        <end position="27"/>
    </location>
</feature>
<dbReference type="PANTHER" id="PTHR10791">
    <property type="entry name" value="RAG1-ACTIVATING PROTEIN 1"/>
    <property type="match status" value="1"/>
</dbReference>
<dbReference type="Gene3D" id="1.20.1280.290">
    <property type="match status" value="2"/>
</dbReference>
<evidence type="ECO:0000256" key="9">
    <source>
        <dbReference type="RuleBase" id="RU910715"/>
    </source>
</evidence>
<comment type="similarity">
    <text evidence="2 9">Belongs to the SWEET sugar transporter family.</text>
</comment>
<dbReference type="GO" id="GO:0012505">
    <property type="term" value="C:endomembrane system"/>
    <property type="evidence" value="ECO:0007669"/>
    <property type="project" value="UniProtKB-SubCell"/>
</dbReference>
<comment type="caution">
    <text evidence="10">The sequence shown here is derived from an EMBL/GenBank/DDBJ whole genome shotgun (WGS) entry which is preliminary data.</text>
</comment>
<dbReference type="GO" id="GO:0005886">
    <property type="term" value="C:plasma membrane"/>
    <property type="evidence" value="ECO:0007669"/>
    <property type="project" value="UniProtKB-SubCell"/>
</dbReference>
<keyword evidence="5 9" id="KW-0812">Transmembrane</keyword>
<protein>
    <recommendedName>
        <fullName evidence="9">Sugar transporter SWEET</fullName>
    </recommendedName>
</protein>
<feature type="transmembrane region" description="Helical" evidence="9">
    <location>
        <begin position="92"/>
        <end position="111"/>
    </location>
</feature>
<keyword evidence="7 9" id="KW-1133">Transmembrane helix</keyword>
<keyword evidence="3 9" id="KW-0813">Transport</keyword>
<keyword evidence="6" id="KW-0677">Repeat</keyword>
<keyword evidence="8 9" id="KW-0472">Membrane</keyword>
<evidence type="ECO:0000256" key="8">
    <source>
        <dbReference type="ARBA" id="ARBA00023136"/>
    </source>
</evidence>
<comment type="subcellular location">
    <subcellularLocation>
        <location evidence="9">Cell membrane</location>
        <topology evidence="9">Multi-pass membrane protein</topology>
    </subcellularLocation>
    <subcellularLocation>
        <location evidence="1">Endomembrane system</location>
        <topology evidence="1">Multi-pass membrane protein</topology>
    </subcellularLocation>
</comment>
<evidence type="ECO:0000256" key="5">
    <source>
        <dbReference type="ARBA" id="ARBA00022692"/>
    </source>
</evidence>
<organism evidence="10 11">
    <name type="scientific">Mesorhabditis spiculigera</name>
    <dbReference type="NCBI Taxonomy" id="96644"/>
    <lineage>
        <taxon>Eukaryota</taxon>
        <taxon>Metazoa</taxon>
        <taxon>Ecdysozoa</taxon>
        <taxon>Nematoda</taxon>
        <taxon>Chromadorea</taxon>
        <taxon>Rhabditida</taxon>
        <taxon>Rhabditina</taxon>
        <taxon>Rhabditomorpha</taxon>
        <taxon>Rhabditoidea</taxon>
        <taxon>Rhabditidae</taxon>
        <taxon>Mesorhabditinae</taxon>
        <taxon>Mesorhabditis</taxon>
    </lineage>
</organism>
<feature type="transmembrane region" description="Helical" evidence="9">
    <location>
        <begin position="123"/>
        <end position="142"/>
    </location>
</feature>
<evidence type="ECO:0000256" key="7">
    <source>
        <dbReference type="ARBA" id="ARBA00022989"/>
    </source>
</evidence>
<keyword evidence="4 9" id="KW-0762">Sugar transport</keyword>
<dbReference type="GO" id="GO:0051119">
    <property type="term" value="F:sugar transmembrane transporter activity"/>
    <property type="evidence" value="ECO:0007669"/>
    <property type="project" value="InterPro"/>
</dbReference>
<evidence type="ECO:0000256" key="3">
    <source>
        <dbReference type="ARBA" id="ARBA00022448"/>
    </source>
</evidence>
<accession>A0AA36GET4</accession>
<feature type="transmembrane region" description="Helical" evidence="9">
    <location>
        <begin position="39"/>
        <end position="58"/>
    </location>
</feature>
<keyword evidence="11" id="KW-1185">Reference proteome</keyword>
<feature type="transmembrane region" description="Helical" evidence="9">
    <location>
        <begin position="154"/>
        <end position="175"/>
    </location>
</feature>
<dbReference type="InterPro" id="IPR004316">
    <property type="entry name" value="SWEET_rpt"/>
</dbReference>
<feature type="non-terminal residue" evidence="10">
    <location>
        <position position="225"/>
    </location>
</feature>
<dbReference type="AlphaFoldDB" id="A0AA36GET4"/>
<evidence type="ECO:0000256" key="4">
    <source>
        <dbReference type="ARBA" id="ARBA00022597"/>
    </source>
</evidence>
<gene>
    <name evidence="10" type="ORF">MSPICULIGERA_LOCUS20751</name>
</gene>
<dbReference type="Proteomes" id="UP001177023">
    <property type="component" value="Unassembled WGS sequence"/>
</dbReference>
<feature type="transmembrane region" description="Helical" evidence="9">
    <location>
        <begin position="181"/>
        <end position="202"/>
    </location>
</feature>
<evidence type="ECO:0000313" key="11">
    <source>
        <dbReference type="Proteomes" id="UP001177023"/>
    </source>
</evidence>
<dbReference type="EMBL" id="CATQJA010002664">
    <property type="protein sequence ID" value="CAJ0582621.1"/>
    <property type="molecule type" value="Genomic_DNA"/>
</dbReference>
<reference evidence="10" key="1">
    <citation type="submission" date="2023-06" db="EMBL/GenBank/DDBJ databases">
        <authorList>
            <person name="Delattre M."/>
        </authorList>
    </citation>
    <scope>NUCLEOTIDE SEQUENCE</scope>
    <source>
        <strain evidence="10">AF72</strain>
    </source>
</reference>
<dbReference type="PANTHER" id="PTHR10791:SF245">
    <property type="entry name" value="SUGAR TRANSPORTER SWEET"/>
    <property type="match status" value="1"/>
</dbReference>
<dbReference type="InterPro" id="IPR047664">
    <property type="entry name" value="SWEET"/>
</dbReference>
<sequence>MDLFSIYALWLTCFSIAFTFLPIFAILDWKKRGTAEGFSSVNFVLPCLMMLCWLRHGFMTNDKMNIFLNLFNLCFFTVYISMFAYYQPKRKYLYGQLLGLGIILLSIFTYVDQHDPKHAPEVMGSFAAATQIFGLAGGLYEIKRAVSFGHTEYLPATMQFAMFFLTLQWLIFGIWAQNPYIAVANAAGLVVSLMTISLYFVYPPLTWRVPIIGTGPQQKKLQKKE</sequence>
<evidence type="ECO:0000256" key="1">
    <source>
        <dbReference type="ARBA" id="ARBA00004127"/>
    </source>
</evidence>
<dbReference type="Pfam" id="PF03083">
    <property type="entry name" value="MtN3_slv"/>
    <property type="match status" value="2"/>
</dbReference>
<evidence type="ECO:0000256" key="2">
    <source>
        <dbReference type="ARBA" id="ARBA00007809"/>
    </source>
</evidence>
<evidence type="ECO:0000256" key="6">
    <source>
        <dbReference type="ARBA" id="ARBA00022737"/>
    </source>
</evidence>